<keyword evidence="4" id="KW-1185">Reference proteome</keyword>
<evidence type="ECO:0000259" key="2">
    <source>
        <dbReference type="Pfam" id="PF07589"/>
    </source>
</evidence>
<evidence type="ECO:0000313" key="4">
    <source>
        <dbReference type="Proteomes" id="UP000230390"/>
    </source>
</evidence>
<evidence type="ECO:0000256" key="1">
    <source>
        <dbReference type="SAM" id="SignalP"/>
    </source>
</evidence>
<feature type="chain" id="PRO_5013661408" description="Ice-binding protein C-terminal domain-containing protein" evidence="1">
    <location>
        <begin position="35"/>
        <end position="199"/>
    </location>
</feature>
<dbReference type="RefSeq" id="WP_099789600.1">
    <property type="nucleotide sequence ID" value="NZ_JBHLYV010000017.1"/>
</dbReference>
<dbReference type="Pfam" id="PF07589">
    <property type="entry name" value="PEP-CTERM"/>
    <property type="match status" value="1"/>
</dbReference>
<name>A0A2G8TEL2_9BURK</name>
<organism evidence="3 4">
    <name type="scientific">Massilia eurypsychrophila</name>
    <dbReference type="NCBI Taxonomy" id="1485217"/>
    <lineage>
        <taxon>Bacteria</taxon>
        <taxon>Pseudomonadati</taxon>
        <taxon>Pseudomonadota</taxon>
        <taxon>Betaproteobacteria</taxon>
        <taxon>Burkholderiales</taxon>
        <taxon>Oxalobacteraceae</taxon>
        <taxon>Telluria group</taxon>
        <taxon>Massilia</taxon>
    </lineage>
</organism>
<comment type="caution">
    <text evidence="3">The sequence shown here is derived from an EMBL/GenBank/DDBJ whole genome shotgun (WGS) entry which is preliminary data.</text>
</comment>
<sequence>MSSMTTSNCPSVLTKIVKAACFAAGLLYAAIGHAGVLSFTDTTVGGPTWNRPLSTTTLSAIGTNVAYDVTQFRVDQSGSYSFFSQGLLPLVWDNYLVLYANAFSATSPTANIITLNDDYPGIGGAGFVVNLTAGIDYFVVETGFGNSNAGTYSIVITGLGSGTASIVGANVVPEPASLALLGLGISGLFAARRRSAQIL</sequence>
<keyword evidence="1" id="KW-0732">Signal</keyword>
<gene>
    <name evidence="3" type="ORF">CR105_15280</name>
</gene>
<feature type="signal peptide" evidence="1">
    <location>
        <begin position="1"/>
        <end position="34"/>
    </location>
</feature>
<proteinExistence type="predicted"/>
<dbReference type="InterPro" id="IPR013424">
    <property type="entry name" value="Ice-binding_C"/>
</dbReference>
<dbReference type="OrthoDB" id="8755986at2"/>
<dbReference type="EMBL" id="PDOC01000009">
    <property type="protein sequence ID" value="PIL44068.1"/>
    <property type="molecule type" value="Genomic_DNA"/>
</dbReference>
<feature type="domain" description="Ice-binding protein C-terminal" evidence="2">
    <location>
        <begin position="172"/>
        <end position="194"/>
    </location>
</feature>
<accession>A0A2G8TEL2</accession>
<dbReference type="AlphaFoldDB" id="A0A2G8TEL2"/>
<reference evidence="3 4" key="1">
    <citation type="submission" date="2017-10" db="EMBL/GenBank/DDBJ databases">
        <title>Massilia psychrophilum sp. nov., a novel purple-pigmented bacterium isolated from Tianshan glacier, Xinjiang Municipality, China.</title>
        <authorList>
            <person name="Wang H."/>
        </authorList>
    </citation>
    <scope>NUCLEOTIDE SEQUENCE [LARGE SCALE GENOMIC DNA]</scope>
    <source>
        <strain evidence="3 4">JCM 30074</strain>
    </source>
</reference>
<protein>
    <recommendedName>
        <fullName evidence="2">Ice-binding protein C-terminal domain-containing protein</fullName>
    </recommendedName>
</protein>
<evidence type="ECO:0000313" key="3">
    <source>
        <dbReference type="EMBL" id="PIL44068.1"/>
    </source>
</evidence>
<dbReference type="Proteomes" id="UP000230390">
    <property type="component" value="Unassembled WGS sequence"/>
</dbReference>
<dbReference type="NCBIfam" id="TIGR02595">
    <property type="entry name" value="PEP_CTERM"/>
    <property type="match status" value="1"/>
</dbReference>